<proteinExistence type="predicted"/>
<evidence type="ECO:0000313" key="2">
    <source>
        <dbReference type="EMBL" id="RZF21506.1"/>
    </source>
</evidence>
<keyword evidence="1" id="KW-0472">Membrane</keyword>
<keyword evidence="1" id="KW-1133">Transmembrane helix</keyword>
<comment type="caution">
    <text evidence="2">The sequence shown here is derived from an EMBL/GenBank/DDBJ whole genome shotgun (WGS) entry which is preliminary data.</text>
</comment>
<evidence type="ECO:0000313" key="3">
    <source>
        <dbReference type="Proteomes" id="UP000443582"/>
    </source>
</evidence>
<reference evidence="3" key="1">
    <citation type="journal article" date="2019" name="Int. J. Syst. Evol. Microbiol.">
        <title>Halobacteriovorax valvorus sp. nov., a novel prokaryotic predator isolated from coastal seawater of China.</title>
        <authorList>
            <person name="Chen M.-X."/>
        </authorList>
    </citation>
    <scope>NUCLEOTIDE SEQUENCE [LARGE SCALE GENOMIC DNA]</scope>
    <source>
        <strain evidence="3">BL9</strain>
    </source>
</reference>
<dbReference type="Proteomes" id="UP000443582">
    <property type="component" value="Unassembled WGS sequence"/>
</dbReference>
<organism evidence="2 3">
    <name type="scientific">Halobacteriovorax vibrionivorans</name>
    <dbReference type="NCBI Taxonomy" id="2152716"/>
    <lineage>
        <taxon>Bacteria</taxon>
        <taxon>Pseudomonadati</taxon>
        <taxon>Bdellovibrionota</taxon>
        <taxon>Bacteriovoracia</taxon>
        <taxon>Bacteriovoracales</taxon>
        <taxon>Halobacteriovoraceae</taxon>
        <taxon>Halobacteriovorax</taxon>
    </lineage>
</organism>
<accession>A0ABY0IEY7</accession>
<sequence>MNVFKGLKNTHTEIKRINGYLKEVVTFLDDSGKPMGHVINPLMVELRLRDITQIFVGAFLVASPLCFTEEVWTLSETLPFQNIYYLFAASITTVTFFVYFNFYRFKLKGNVIEFLKRIFAIYFITTLSVVMILFLINKFPVKTDHILAFKRTVIIAFPSIFGAAVTDYLK</sequence>
<gene>
    <name evidence="2" type="ORF">DAY19_07400</name>
</gene>
<name>A0ABY0IEY7_9BACT</name>
<feature type="transmembrane region" description="Helical" evidence="1">
    <location>
        <begin position="114"/>
        <end position="136"/>
    </location>
</feature>
<evidence type="ECO:0000256" key="1">
    <source>
        <dbReference type="SAM" id="Phobius"/>
    </source>
</evidence>
<dbReference type="InterPro" id="IPR024464">
    <property type="entry name" value="DUF2391"/>
</dbReference>
<feature type="transmembrane region" description="Helical" evidence="1">
    <location>
        <begin position="148"/>
        <end position="169"/>
    </location>
</feature>
<dbReference type="Pfam" id="PF09622">
    <property type="entry name" value="DUF2391"/>
    <property type="match status" value="1"/>
</dbReference>
<dbReference type="RefSeq" id="WP_115360955.1">
    <property type="nucleotide sequence ID" value="NZ_QDKL01000002.1"/>
</dbReference>
<keyword evidence="3" id="KW-1185">Reference proteome</keyword>
<feature type="transmembrane region" description="Helical" evidence="1">
    <location>
        <begin position="83"/>
        <end position="102"/>
    </location>
</feature>
<dbReference type="EMBL" id="QDKL01000002">
    <property type="protein sequence ID" value="RZF21506.1"/>
    <property type="molecule type" value="Genomic_DNA"/>
</dbReference>
<keyword evidence="1" id="KW-0812">Transmembrane</keyword>
<protein>
    <submittedName>
        <fullName evidence="2">DUF2391 family protein</fullName>
    </submittedName>
</protein>
<feature type="transmembrane region" description="Helical" evidence="1">
    <location>
        <begin position="51"/>
        <end position="71"/>
    </location>
</feature>